<dbReference type="EMBL" id="RQGU01000090">
    <property type="protein sequence ID" value="TGM21277.1"/>
    <property type="molecule type" value="Genomic_DNA"/>
</dbReference>
<keyword evidence="4" id="KW-1185">Reference proteome</keyword>
<proteinExistence type="predicted"/>
<dbReference type="EMBL" id="RQGV01000015">
    <property type="protein sequence ID" value="TGM12972.1"/>
    <property type="molecule type" value="Genomic_DNA"/>
</dbReference>
<gene>
    <name evidence="1" type="ORF">EHQ81_12005</name>
    <name evidence="2" type="ORF">EHQ82_09745</name>
</gene>
<accession>A0A5F2C1Z3</accession>
<evidence type="ECO:0000313" key="2">
    <source>
        <dbReference type="EMBL" id="TGM21277.1"/>
    </source>
</evidence>
<name>A0A5F2C1Z3_9LEPT</name>
<reference evidence="1 3" key="2">
    <citation type="journal article" date="2019" name="PLoS Negl. Trop. Dis.">
        <title>Revisiting the worldwide diversity of Leptospira species in the environment.</title>
        <authorList>
            <person name="Vincent A.T."/>
            <person name="Schiettekatte O."/>
            <person name="Bourhy P."/>
            <person name="Veyrier F.J."/>
            <person name="Picardeau M."/>
        </authorList>
    </citation>
    <scope>NUCLEOTIDE SEQUENCE [LARGE SCALE GENOMIC DNA]</scope>
    <source>
        <strain evidence="1 3">201702405</strain>
        <strain evidence="2">201702406</strain>
    </source>
</reference>
<comment type="caution">
    <text evidence="1">The sequence shown here is derived from an EMBL/GenBank/DDBJ whole genome shotgun (WGS) entry which is preliminary data.</text>
</comment>
<evidence type="ECO:0000313" key="4">
    <source>
        <dbReference type="Proteomes" id="UP000298057"/>
    </source>
</evidence>
<sequence length="144" mass="16831">MSELELDQIDSIEIIWNLCEKYEDAKDHTQGVYLHEWDKKPFYWGKVDKSVFGGNPRKINGEPVNPRYGTSYRHWIEGCLQHGAKLYIGKLGKVFEGAIERVEQTLMEEFPSEMNRKEEQNFKPILLLHKGKVPECIIDSGKYK</sequence>
<evidence type="ECO:0000313" key="1">
    <source>
        <dbReference type="EMBL" id="TGM12972.1"/>
    </source>
</evidence>
<reference evidence="2" key="1">
    <citation type="submission" date="2018-10" db="EMBL/GenBank/DDBJ databases">
        <authorList>
            <person name="Vincent A.T."/>
            <person name="Schiettekatte O."/>
            <person name="Bourhy P."/>
            <person name="Veyrier F.J."/>
            <person name="Picardeau M."/>
        </authorList>
    </citation>
    <scope>NUCLEOTIDE SEQUENCE</scope>
    <source>
        <strain evidence="2">201702406</strain>
    </source>
</reference>
<dbReference type="Proteomes" id="UP000298057">
    <property type="component" value="Unassembled WGS sequence"/>
</dbReference>
<dbReference type="Proteomes" id="UP000297832">
    <property type="component" value="Unassembled WGS sequence"/>
</dbReference>
<dbReference type="RefSeq" id="WP_135627257.1">
    <property type="nucleotide sequence ID" value="NZ_RQGU01000090.1"/>
</dbReference>
<organism evidence="1 3">
    <name type="scientific">Leptospira selangorensis</name>
    <dbReference type="NCBI Taxonomy" id="2484982"/>
    <lineage>
        <taxon>Bacteria</taxon>
        <taxon>Pseudomonadati</taxon>
        <taxon>Spirochaetota</taxon>
        <taxon>Spirochaetia</taxon>
        <taxon>Leptospirales</taxon>
        <taxon>Leptospiraceae</taxon>
        <taxon>Leptospira</taxon>
    </lineage>
</organism>
<protein>
    <submittedName>
        <fullName evidence="1">Uncharacterized protein</fullName>
    </submittedName>
</protein>
<evidence type="ECO:0000313" key="3">
    <source>
        <dbReference type="Proteomes" id="UP000297832"/>
    </source>
</evidence>
<dbReference type="AlphaFoldDB" id="A0A5F2C1Z3"/>